<sequence length="47" mass="5459">MECPERKLTIRVTKPTFEGVELLLVEAQTRVTHGKTFLVHPLKEIRL</sequence>
<reference evidence="1" key="1">
    <citation type="submission" date="2014-09" db="EMBL/GenBank/DDBJ databases">
        <authorList>
            <person name="Magalhaes I.L.F."/>
            <person name="Oliveira U."/>
            <person name="Santos F.R."/>
            <person name="Vidigal T.H.D.A."/>
            <person name="Brescovit A.D."/>
            <person name="Santos A.J."/>
        </authorList>
    </citation>
    <scope>NUCLEOTIDE SEQUENCE</scope>
    <source>
        <tissue evidence="1">Shoot tissue taken approximately 20 cm above the soil surface</tissue>
    </source>
</reference>
<protein>
    <submittedName>
        <fullName evidence="1">Uncharacterized protein</fullName>
    </submittedName>
</protein>
<organism evidence="1">
    <name type="scientific">Arundo donax</name>
    <name type="common">Giant reed</name>
    <name type="synonym">Donax arundinaceus</name>
    <dbReference type="NCBI Taxonomy" id="35708"/>
    <lineage>
        <taxon>Eukaryota</taxon>
        <taxon>Viridiplantae</taxon>
        <taxon>Streptophyta</taxon>
        <taxon>Embryophyta</taxon>
        <taxon>Tracheophyta</taxon>
        <taxon>Spermatophyta</taxon>
        <taxon>Magnoliopsida</taxon>
        <taxon>Liliopsida</taxon>
        <taxon>Poales</taxon>
        <taxon>Poaceae</taxon>
        <taxon>PACMAD clade</taxon>
        <taxon>Arundinoideae</taxon>
        <taxon>Arundineae</taxon>
        <taxon>Arundo</taxon>
    </lineage>
</organism>
<evidence type="ECO:0000313" key="1">
    <source>
        <dbReference type="EMBL" id="JAE17399.1"/>
    </source>
</evidence>
<dbReference type="EMBL" id="GBRH01180497">
    <property type="protein sequence ID" value="JAE17399.1"/>
    <property type="molecule type" value="Transcribed_RNA"/>
</dbReference>
<name>A0A0A9G1P1_ARUDO</name>
<accession>A0A0A9G1P1</accession>
<reference evidence="1" key="2">
    <citation type="journal article" date="2015" name="Data Brief">
        <title>Shoot transcriptome of the giant reed, Arundo donax.</title>
        <authorList>
            <person name="Barrero R.A."/>
            <person name="Guerrero F.D."/>
            <person name="Moolhuijzen P."/>
            <person name="Goolsby J.A."/>
            <person name="Tidwell J."/>
            <person name="Bellgard S.E."/>
            <person name="Bellgard M.I."/>
        </authorList>
    </citation>
    <scope>NUCLEOTIDE SEQUENCE</scope>
    <source>
        <tissue evidence="1">Shoot tissue taken approximately 20 cm above the soil surface</tissue>
    </source>
</reference>
<dbReference type="AlphaFoldDB" id="A0A0A9G1P1"/>
<proteinExistence type="predicted"/>